<evidence type="ECO:0000256" key="2">
    <source>
        <dbReference type="ARBA" id="ARBA00023015"/>
    </source>
</evidence>
<dbReference type="KEGG" id="pphr:APZ00_17755"/>
<accession>A0A0U3PIK0</accession>
<feature type="compositionally biased region" description="Polar residues" evidence="5">
    <location>
        <begin position="1"/>
        <end position="13"/>
    </location>
</feature>
<evidence type="ECO:0000256" key="1">
    <source>
        <dbReference type="ARBA" id="ARBA00010466"/>
    </source>
</evidence>
<dbReference type="AlphaFoldDB" id="A0A0U3PIK0"/>
<dbReference type="EMBL" id="CP013068">
    <property type="protein sequence ID" value="ALV28675.1"/>
    <property type="molecule type" value="Genomic_DNA"/>
</dbReference>
<evidence type="ECO:0000313" key="8">
    <source>
        <dbReference type="Proteomes" id="UP000064921"/>
    </source>
</evidence>
<feature type="domain" description="Sugar-binding" evidence="6">
    <location>
        <begin position="77"/>
        <end position="327"/>
    </location>
</feature>
<proteinExistence type="inferred from homology"/>
<dbReference type="Gene3D" id="1.10.10.10">
    <property type="entry name" value="Winged helix-like DNA-binding domain superfamily/Winged helix DNA-binding domain"/>
    <property type="match status" value="1"/>
</dbReference>
<dbReference type="InterPro" id="IPR007324">
    <property type="entry name" value="Sugar-bd_dom_put"/>
</dbReference>
<keyword evidence="8" id="KW-1185">Reference proteome</keyword>
<dbReference type="SUPFAM" id="SSF100950">
    <property type="entry name" value="NagB/RpiA/CoA transferase-like"/>
    <property type="match status" value="1"/>
</dbReference>
<dbReference type="GO" id="GO:0003677">
    <property type="term" value="F:DNA binding"/>
    <property type="evidence" value="ECO:0007669"/>
    <property type="project" value="UniProtKB-KW"/>
</dbReference>
<dbReference type="Proteomes" id="UP000064921">
    <property type="component" value="Chromosome"/>
</dbReference>
<dbReference type="PANTHER" id="PTHR34294:SF1">
    <property type="entry name" value="TRANSCRIPTIONAL REGULATOR LSRR"/>
    <property type="match status" value="1"/>
</dbReference>
<feature type="region of interest" description="Disordered" evidence="5">
    <location>
        <begin position="1"/>
        <end position="23"/>
    </location>
</feature>
<reference evidence="7 8" key="1">
    <citation type="submission" date="2015-10" db="EMBL/GenBank/DDBJ databases">
        <title>The world's first case of liver abscess caused by Pannonibacter phragmitetus.</title>
        <authorList>
            <person name="Ming D."/>
            <person name="Wang M."/>
            <person name="Zhou Y."/>
            <person name="Jiang T."/>
            <person name="Hu S."/>
        </authorList>
    </citation>
    <scope>NUCLEOTIDE SEQUENCE [LARGE SCALE GENOMIC DNA]</scope>
    <source>
        <strain evidence="7 8">31801</strain>
    </source>
</reference>
<evidence type="ECO:0000259" key="6">
    <source>
        <dbReference type="Pfam" id="PF04198"/>
    </source>
</evidence>
<dbReference type="InterPro" id="IPR037171">
    <property type="entry name" value="NagB/RpiA_transferase-like"/>
</dbReference>
<dbReference type="InterPro" id="IPR036388">
    <property type="entry name" value="WH-like_DNA-bd_sf"/>
</dbReference>
<dbReference type="PANTHER" id="PTHR34294">
    <property type="entry name" value="TRANSCRIPTIONAL REGULATOR-RELATED"/>
    <property type="match status" value="1"/>
</dbReference>
<evidence type="ECO:0000256" key="5">
    <source>
        <dbReference type="SAM" id="MobiDB-lite"/>
    </source>
</evidence>
<comment type="similarity">
    <text evidence="1">Belongs to the SorC transcriptional regulatory family.</text>
</comment>
<organism evidence="7 8">
    <name type="scientific">Pannonibacter phragmitetus</name>
    <dbReference type="NCBI Taxonomy" id="121719"/>
    <lineage>
        <taxon>Bacteria</taxon>
        <taxon>Pseudomonadati</taxon>
        <taxon>Pseudomonadota</taxon>
        <taxon>Alphaproteobacteria</taxon>
        <taxon>Hyphomicrobiales</taxon>
        <taxon>Stappiaceae</taxon>
        <taxon>Pannonibacter</taxon>
    </lineage>
</organism>
<protein>
    <submittedName>
        <fullName evidence="7">LacI family transcriptional regulator</fullName>
    </submittedName>
</protein>
<sequence length="332" mass="36369">MPMSDSQSSQTNGARERGPADQHGQLRIRAAWLYYVEGLTQSEVAKKLDVNRILITRLLSDARKRGEVIIRIKSDIAPLVELQRQLEERFGLRQAIVAPFSDPDGDPTRAIASAAGTYVSGIMANRMTVGVGWGRTLHQMLPFIEGRQLEGVRVISLLGGISQAKRFNPAEFAWQFAELFDAEGFLVPAPALVDSVQTRHALLEHCGLDQVLQMAETCDVALLSCGGISTLTTSYRLGQVSEAERQSLVAAGAVGDVLYHFLDAEGRTVPHPVNERSISIPLDRLDRVKSKVLISGGREKTQMMRAALKALDMDVVITDELTAQRLLGQLEA</sequence>
<keyword evidence="4" id="KW-0804">Transcription</keyword>
<dbReference type="STRING" id="121719.APZ00_17755"/>
<dbReference type="Pfam" id="PF04198">
    <property type="entry name" value="Sugar-bind"/>
    <property type="match status" value="1"/>
</dbReference>
<evidence type="ECO:0000256" key="4">
    <source>
        <dbReference type="ARBA" id="ARBA00023163"/>
    </source>
</evidence>
<keyword evidence="2" id="KW-0805">Transcription regulation</keyword>
<keyword evidence="3" id="KW-0238">DNA-binding</keyword>
<dbReference type="Gene3D" id="3.40.50.1360">
    <property type="match status" value="1"/>
</dbReference>
<dbReference type="InterPro" id="IPR051054">
    <property type="entry name" value="SorC_transcr_regulators"/>
</dbReference>
<name>A0A0U3PIK0_9HYPH</name>
<gene>
    <name evidence="7" type="ORF">APZ00_17755</name>
</gene>
<dbReference type="GO" id="GO:0030246">
    <property type="term" value="F:carbohydrate binding"/>
    <property type="evidence" value="ECO:0007669"/>
    <property type="project" value="InterPro"/>
</dbReference>
<evidence type="ECO:0000256" key="3">
    <source>
        <dbReference type="ARBA" id="ARBA00023125"/>
    </source>
</evidence>
<dbReference type="eggNOG" id="COG2390">
    <property type="taxonomic scope" value="Bacteria"/>
</dbReference>
<evidence type="ECO:0000313" key="7">
    <source>
        <dbReference type="EMBL" id="ALV28675.1"/>
    </source>
</evidence>